<evidence type="ECO:0000256" key="1">
    <source>
        <dbReference type="ARBA" id="ARBA00001946"/>
    </source>
</evidence>
<gene>
    <name evidence="7" type="ORF">INF20_06240</name>
</gene>
<name>A0ABR9QYA8_9FIRM</name>
<dbReference type="Proteomes" id="UP001516588">
    <property type="component" value="Unassembled WGS sequence"/>
</dbReference>
<feature type="domain" description="Alpha-D-phosphohexomutase alpha/beta/alpha" evidence="6">
    <location>
        <begin position="294"/>
        <end position="407"/>
    </location>
</feature>
<evidence type="ECO:0000313" key="8">
    <source>
        <dbReference type="Proteomes" id="UP001516588"/>
    </source>
</evidence>
<evidence type="ECO:0000256" key="3">
    <source>
        <dbReference type="ARBA" id="ARBA00022553"/>
    </source>
</evidence>
<protein>
    <submittedName>
        <fullName evidence="7">Phosphomannomutase/phosphoglucomutase</fullName>
    </submittedName>
</protein>
<dbReference type="PANTHER" id="PTHR42946">
    <property type="entry name" value="PHOSPHOHEXOSE MUTASE"/>
    <property type="match status" value="1"/>
</dbReference>
<dbReference type="InterPro" id="IPR005846">
    <property type="entry name" value="A-D-PHexomutase_a/b/a-III"/>
</dbReference>
<dbReference type="PRINTS" id="PR00509">
    <property type="entry name" value="PGMPMM"/>
</dbReference>
<dbReference type="Gene3D" id="3.40.120.10">
    <property type="entry name" value="Alpha-D-Glucose-1,6-Bisphosphate, subunit A, domain 3"/>
    <property type="match status" value="3"/>
</dbReference>
<reference evidence="7 8" key="1">
    <citation type="submission" date="2020-10" db="EMBL/GenBank/DDBJ databases">
        <title>ChiBAC.</title>
        <authorList>
            <person name="Zenner C."/>
            <person name="Hitch T.C.A."/>
            <person name="Clavel T."/>
        </authorList>
    </citation>
    <scope>NUCLEOTIDE SEQUENCE [LARGE SCALE GENOMIC DNA]</scope>
    <source>
        <strain evidence="7 8">DSM 108706</strain>
    </source>
</reference>
<accession>A0ABR9QYA8</accession>
<dbReference type="InterPro" id="IPR005841">
    <property type="entry name" value="Alpha-D-phosphohexomutase_SF"/>
</dbReference>
<dbReference type="Gene3D" id="3.30.310.50">
    <property type="entry name" value="Alpha-D-phosphohexomutase, C-terminal domain"/>
    <property type="match status" value="1"/>
</dbReference>
<dbReference type="Pfam" id="PF02879">
    <property type="entry name" value="PGM_PMM_II"/>
    <property type="match status" value="1"/>
</dbReference>
<dbReference type="RefSeq" id="WP_226385520.1">
    <property type="nucleotide sequence ID" value="NZ_JADCKA010000010.1"/>
</dbReference>
<dbReference type="PANTHER" id="PTHR42946:SF1">
    <property type="entry name" value="PHOSPHOGLUCOMUTASE (ALPHA-D-GLUCOSE-1,6-BISPHOSPHATE-DEPENDENT)"/>
    <property type="match status" value="1"/>
</dbReference>
<dbReference type="InterPro" id="IPR005844">
    <property type="entry name" value="A-D-PHexomutase_a/b/a-I"/>
</dbReference>
<keyword evidence="8" id="KW-1185">Reference proteome</keyword>
<feature type="domain" description="Alpha-D-phosphohexomutase alpha/beta/alpha" evidence="4">
    <location>
        <begin position="9"/>
        <end position="144"/>
    </location>
</feature>
<evidence type="ECO:0000313" key="7">
    <source>
        <dbReference type="EMBL" id="MBE5035871.1"/>
    </source>
</evidence>
<comment type="cofactor">
    <cofactor evidence="1">
        <name>Mg(2+)</name>
        <dbReference type="ChEBI" id="CHEBI:18420"/>
    </cofactor>
</comment>
<proteinExistence type="inferred from homology"/>
<evidence type="ECO:0000259" key="6">
    <source>
        <dbReference type="Pfam" id="PF02880"/>
    </source>
</evidence>
<evidence type="ECO:0000259" key="5">
    <source>
        <dbReference type="Pfam" id="PF02879"/>
    </source>
</evidence>
<organism evidence="7 8">
    <name type="scientific">Gallibacter intestinalis</name>
    <dbReference type="NCBI Taxonomy" id="2779356"/>
    <lineage>
        <taxon>Bacteria</taxon>
        <taxon>Bacillati</taxon>
        <taxon>Bacillota</taxon>
        <taxon>Clostridia</taxon>
        <taxon>Eubacteriales</taxon>
        <taxon>Eubacteriaceae</taxon>
        <taxon>Gallibacter</taxon>
    </lineage>
</organism>
<dbReference type="EMBL" id="JADCKA010000010">
    <property type="protein sequence ID" value="MBE5035871.1"/>
    <property type="molecule type" value="Genomic_DNA"/>
</dbReference>
<comment type="caution">
    <text evidence="7">The sequence shown here is derived from an EMBL/GenBank/DDBJ whole genome shotgun (WGS) entry which is preliminary data.</text>
</comment>
<feature type="domain" description="Alpha-D-phosphohexomutase alpha/beta/alpha" evidence="5">
    <location>
        <begin position="180"/>
        <end position="288"/>
    </location>
</feature>
<keyword evidence="3" id="KW-0597">Phosphoprotein</keyword>
<dbReference type="InterPro" id="IPR005845">
    <property type="entry name" value="A-D-PHexomutase_a/b/a-II"/>
</dbReference>
<comment type="similarity">
    <text evidence="2">Belongs to the phosphohexose mutase family.</text>
</comment>
<dbReference type="InterPro" id="IPR016055">
    <property type="entry name" value="A-D-PHexomutase_a/b/a-I/II/III"/>
</dbReference>
<evidence type="ECO:0000259" key="4">
    <source>
        <dbReference type="Pfam" id="PF02878"/>
    </source>
</evidence>
<dbReference type="Pfam" id="PF02878">
    <property type="entry name" value="PGM_PMM_I"/>
    <property type="match status" value="1"/>
</dbReference>
<sequence>MTIKNLQNGSDIRGIALEGIPGETPNLGKKETILLSMGYIKWLTAKTEKPVTSLKIAVGTDSRISGPELKKYMLNTFAYCGANVLDCDMASTPAMFMSTIFDETLCDGAVMITASHLPFNRNGFKYFSKDGGLDKEDIAAIIKTAESLMDSYADIEAAIDAHSTEFESTIPKLDLIEIYANHLRSLIKDGIGSACDNQAKPLEGMKITVDAGNGAGGFFADKVLAPLGADITGSRYLEPDGTFPNHAPNPENKEAMAAACEAVIESHADFGLIFDTDVDRSAAVDGNGEAISRNEIVALAAALISDEHPGTTVVTDSVTSDHLTDFLEGSLGLKHLRFKRGYRNVINKAVELNASGTDCQLAIETSGHAAYKENYFLDDGAYLATKIVIKAALLKKAGSSLEELISSLKKPAESKEFRMKIKADDFASYGKDVLEALSSWADSHGNGISKVHPNFEGVRISFDETHGNGWALLRMSLHDPIMPLNIESDTNGGTEIIGKILKDFLSGYAQLDSSAL</sequence>
<dbReference type="CDD" id="cd03089">
    <property type="entry name" value="PMM_PGM"/>
    <property type="match status" value="1"/>
</dbReference>
<dbReference type="SUPFAM" id="SSF53738">
    <property type="entry name" value="Phosphoglucomutase, first 3 domains"/>
    <property type="match status" value="3"/>
</dbReference>
<dbReference type="InterPro" id="IPR050060">
    <property type="entry name" value="Phosphoglucosamine_mutase"/>
</dbReference>
<evidence type="ECO:0000256" key="2">
    <source>
        <dbReference type="ARBA" id="ARBA00010231"/>
    </source>
</evidence>
<dbReference type="Pfam" id="PF02880">
    <property type="entry name" value="PGM_PMM_III"/>
    <property type="match status" value="1"/>
</dbReference>